<dbReference type="InterPro" id="IPR011719">
    <property type="entry name" value="CHP02058"/>
</dbReference>
<reference evidence="3 4" key="1">
    <citation type="submission" date="2016-10" db="EMBL/GenBank/DDBJ databases">
        <authorList>
            <person name="Varghese N."/>
            <person name="Submissions S."/>
        </authorList>
    </citation>
    <scope>NUCLEOTIDE SEQUENCE [LARGE SCALE GENOMIC DNA]</scope>
    <source>
        <strain evidence="4">YIM D21,KCTC 23444,ACCC 10710</strain>
    </source>
</reference>
<sequence>MSDQRLILEMGMGVDVHGRDYMKAARRAISDALRHSSLPLLDAEGIDHRDMRVVATIGVQSPDALDTAALAEELPRGRAEVRAVFGGLDSTDPATGEVVVIAQAAVEAFLPKRG</sequence>
<keyword evidence="4" id="KW-1185">Reference proteome</keyword>
<dbReference type="PANTHER" id="PTHR34784:SF1">
    <property type="entry name" value="50S RIBOSOMAL PROTEIN L34"/>
    <property type="match status" value="1"/>
</dbReference>
<protein>
    <submittedName>
        <fullName evidence="3">Uncharacterized protein</fullName>
    </submittedName>
</protein>
<dbReference type="OrthoDB" id="6165729at2"/>
<keyword evidence="1" id="KW-0547">Nucleotide-binding</keyword>
<dbReference type="GO" id="GO:0005525">
    <property type="term" value="F:GTP binding"/>
    <property type="evidence" value="ECO:0007669"/>
    <property type="project" value="UniProtKB-KW"/>
</dbReference>
<evidence type="ECO:0000256" key="2">
    <source>
        <dbReference type="ARBA" id="ARBA00023134"/>
    </source>
</evidence>
<dbReference type="InterPro" id="IPR037103">
    <property type="entry name" value="Tubulin/FtsZ-like_C"/>
</dbReference>
<accession>A0A1I1TZJ5</accession>
<name>A0A1I1TZJ5_9RHOB</name>
<evidence type="ECO:0000256" key="1">
    <source>
        <dbReference type="ARBA" id="ARBA00022741"/>
    </source>
</evidence>
<dbReference type="NCBIfam" id="TIGR02058">
    <property type="entry name" value="lin0512_fam"/>
    <property type="match status" value="1"/>
</dbReference>
<proteinExistence type="predicted"/>
<gene>
    <name evidence="3" type="ORF">SAMN04515678_10268</name>
</gene>
<dbReference type="Gene3D" id="3.30.1330.20">
    <property type="entry name" value="Tubulin/FtsZ, C-terminal domain"/>
    <property type="match status" value="1"/>
</dbReference>
<keyword evidence="2" id="KW-0342">GTP-binding</keyword>
<evidence type="ECO:0000313" key="4">
    <source>
        <dbReference type="Proteomes" id="UP000325289"/>
    </source>
</evidence>
<dbReference type="EMBL" id="FOMS01000002">
    <property type="protein sequence ID" value="SFD64056.1"/>
    <property type="molecule type" value="Genomic_DNA"/>
</dbReference>
<organism evidence="3 4">
    <name type="scientific">Roseivivax sediminis</name>
    <dbReference type="NCBI Taxonomy" id="936889"/>
    <lineage>
        <taxon>Bacteria</taxon>
        <taxon>Pseudomonadati</taxon>
        <taxon>Pseudomonadota</taxon>
        <taxon>Alphaproteobacteria</taxon>
        <taxon>Rhodobacterales</taxon>
        <taxon>Roseobacteraceae</taxon>
        <taxon>Roseivivax</taxon>
    </lineage>
</organism>
<evidence type="ECO:0000313" key="3">
    <source>
        <dbReference type="EMBL" id="SFD64056.1"/>
    </source>
</evidence>
<dbReference type="AlphaFoldDB" id="A0A1I1TZJ5"/>
<dbReference type="PANTHER" id="PTHR34784">
    <property type="entry name" value="50S RIBOSOMAL PROTEIN L34"/>
    <property type="match status" value="1"/>
</dbReference>
<dbReference type="RefSeq" id="WP_149754489.1">
    <property type="nucleotide sequence ID" value="NZ_FOMS01000002.1"/>
</dbReference>
<dbReference type="Pfam" id="PF09585">
    <property type="entry name" value="Lin0512_fam"/>
    <property type="match status" value="1"/>
</dbReference>
<dbReference type="Proteomes" id="UP000325289">
    <property type="component" value="Unassembled WGS sequence"/>
</dbReference>